<dbReference type="AlphaFoldDB" id="A0A9D2UJ80"/>
<evidence type="ECO:0000313" key="2">
    <source>
        <dbReference type="Proteomes" id="UP000787625"/>
    </source>
</evidence>
<gene>
    <name evidence="1" type="ORF">IAA93_06950</name>
</gene>
<organism evidence="1 2">
    <name type="scientific">Candidatus Avibacteroides avistercoris</name>
    <dbReference type="NCBI Taxonomy" id="2840690"/>
    <lineage>
        <taxon>Bacteria</taxon>
        <taxon>Pseudomonadati</taxon>
        <taxon>Bacteroidota</taxon>
        <taxon>Bacteroidia</taxon>
        <taxon>Bacteroidales</taxon>
        <taxon>Bacteroidaceae</taxon>
        <taxon>Bacteroidaceae incertae sedis</taxon>
        <taxon>Candidatus Avibacteroides</taxon>
    </lineage>
</organism>
<dbReference type="EMBL" id="DWUP01000162">
    <property type="protein sequence ID" value="HJD53442.1"/>
    <property type="molecule type" value="Genomic_DNA"/>
</dbReference>
<name>A0A9D2UJ80_9BACT</name>
<protein>
    <submittedName>
        <fullName evidence="1">Uncharacterized protein</fullName>
    </submittedName>
</protein>
<reference evidence="1" key="2">
    <citation type="submission" date="2021-04" db="EMBL/GenBank/DDBJ databases">
        <authorList>
            <person name="Gilroy R."/>
        </authorList>
    </citation>
    <scope>NUCLEOTIDE SEQUENCE</scope>
    <source>
        <strain evidence="1">MalCec1-1739</strain>
    </source>
</reference>
<reference evidence="1" key="1">
    <citation type="journal article" date="2021" name="PeerJ">
        <title>Extensive microbial diversity within the chicken gut microbiome revealed by metagenomics and culture.</title>
        <authorList>
            <person name="Gilroy R."/>
            <person name="Ravi A."/>
            <person name="Getino M."/>
            <person name="Pursley I."/>
            <person name="Horton D.L."/>
            <person name="Alikhan N.F."/>
            <person name="Baker D."/>
            <person name="Gharbi K."/>
            <person name="Hall N."/>
            <person name="Watson M."/>
            <person name="Adriaenssens E.M."/>
            <person name="Foster-Nyarko E."/>
            <person name="Jarju S."/>
            <person name="Secka A."/>
            <person name="Antonio M."/>
            <person name="Oren A."/>
            <person name="Chaudhuri R.R."/>
            <person name="La Ragione R."/>
            <person name="Hildebrand F."/>
            <person name="Pallen M.J."/>
        </authorList>
    </citation>
    <scope>NUCLEOTIDE SEQUENCE</scope>
    <source>
        <strain evidence="1">MalCec1-1739</strain>
    </source>
</reference>
<dbReference type="Proteomes" id="UP000787625">
    <property type="component" value="Unassembled WGS sequence"/>
</dbReference>
<sequence length="85" mass="8793">WRWFINIEEGNYSGISATHGSEVSVKVIDGVITVEGGDSTVSAPVVEVYSAGGQCVYRGTDTVIGGLGHGVYVVKVGGTVHKVAL</sequence>
<evidence type="ECO:0000313" key="1">
    <source>
        <dbReference type="EMBL" id="HJD53442.1"/>
    </source>
</evidence>
<feature type="non-terminal residue" evidence="1">
    <location>
        <position position="1"/>
    </location>
</feature>
<comment type="caution">
    <text evidence="1">The sequence shown here is derived from an EMBL/GenBank/DDBJ whole genome shotgun (WGS) entry which is preliminary data.</text>
</comment>
<proteinExistence type="predicted"/>
<accession>A0A9D2UJ80</accession>